<dbReference type="Proteomes" id="UP000184076">
    <property type="component" value="Unassembled WGS sequence"/>
</dbReference>
<dbReference type="SUPFAM" id="SSF53795">
    <property type="entry name" value="PEP carboxykinase-like"/>
    <property type="match status" value="1"/>
</dbReference>
<dbReference type="STRING" id="1121391.SAMN02745206_03276"/>
<protein>
    <submittedName>
        <fullName evidence="1">HprK-related kinase A</fullName>
    </submittedName>
</protein>
<gene>
    <name evidence="1" type="ORF">SAMN02745206_03276</name>
</gene>
<keyword evidence="1" id="KW-0418">Kinase</keyword>
<organism evidence="1 2">
    <name type="scientific">Desulfacinum infernum DSM 9756</name>
    <dbReference type="NCBI Taxonomy" id="1121391"/>
    <lineage>
        <taxon>Bacteria</taxon>
        <taxon>Pseudomonadati</taxon>
        <taxon>Thermodesulfobacteriota</taxon>
        <taxon>Syntrophobacteria</taxon>
        <taxon>Syntrophobacterales</taxon>
        <taxon>Syntrophobacteraceae</taxon>
        <taxon>Desulfacinum</taxon>
    </lineage>
</organism>
<keyword evidence="2" id="KW-1185">Reference proteome</keyword>
<dbReference type="AlphaFoldDB" id="A0A1M5H4L8"/>
<dbReference type="InterPro" id="IPR027417">
    <property type="entry name" value="P-loop_NTPase"/>
</dbReference>
<dbReference type="InterPro" id="IPR027600">
    <property type="entry name" value="HprK-rel_A"/>
</dbReference>
<dbReference type="EMBL" id="FQVB01000042">
    <property type="protein sequence ID" value="SHG10848.1"/>
    <property type="molecule type" value="Genomic_DNA"/>
</dbReference>
<reference evidence="2" key="1">
    <citation type="submission" date="2016-11" db="EMBL/GenBank/DDBJ databases">
        <authorList>
            <person name="Varghese N."/>
            <person name="Submissions S."/>
        </authorList>
    </citation>
    <scope>NUCLEOTIDE SEQUENCE [LARGE SCALE GENOMIC DNA]</scope>
    <source>
        <strain evidence="2">DSM 9756</strain>
    </source>
</reference>
<sequence length="301" mass="34081">MTVGDHPLERLAFLMARGRFFCDVGPFRIHLQTSIPAIARFFRTHYEAFPLNEEASLADFHIRIERPRNLRRWIRPQLLFFLDDHRPFHPYPHQMAVPLFEWGLNWCIAGHAHWALLIHAAVVERRGKACLLIGKPESGKSTLCALLMDRGWRLLSDEFAIVDPGSGALLPIPRPVSLKGRSIQVVRTLAPRLSVGGFCRNPALDEEMAYVVPPPDAVRRMHEPAEPGVLVFPRFQSSRELEAAPVPPSRAVYALAENSFNYNILGPEGFRLLGLLADKCRALELSYGEGTEVLDWFDTIF</sequence>
<dbReference type="NCBIfam" id="TIGR04352">
    <property type="entry name" value="HprK_rel_A"/>
    <property type="match status" value="1"/>
</dbReference>
<name>A0A1M5H4L8_9BACT</name>
<proteinExistence type="predicted"/>
<keyword evidence="1" id="KW-0808">Transferase</keyword>
<dbReference type="Gene3D" id="3.40.50.300">
    <property type="entry name" value="P-loop containing nucleotide triphosphate hydrolases"/>
    <property type="match status" value="1"/>
</dbReference>
<evidence type="ECO:0000313" key="1">
    <source>
        <dbReference type="EMBL" id="SHG10848.1"/>
    </source>
</evidence>
<accession>A0A1M5H4L8</accession>
<dbReference type="GO" id="GO:0016301">
    <property type="term" value="F:kinase activity"/>
    <property type="evidence" value="ECO:0007669"/>
    <property type="project" value="UniProtKB-KW"/>
</dbReference>
<evidence type="ECO:0000313" key="2">
    <source>
        <dbReference type="Proteomes" id="UP000184076"/>
    </source>
</evidence>